<dbReference type="PROSITE" id="PS50119">
    <property type="entry name" value="ZF_BBOX"/>
    <property type="match status" value="1"/>
</dbReference>
<feature type="signal peptide" evidence="3">
    <location>
        <begin position="1"/>
        <end position="18"/>
    </location>
</feature>
<dbReference type="Gene3D" id="2.120.10.30">
    <property type="entry name" value="TolB, C-terminal domain"/>
    <property type="match status" value="1"/>
</dbReference>
<keyword evidence="1" id="KW-0479">Metal-binding</keyword>
<dbReference type="InterPro" id="IPR011042">
    <property type="entry name" value="6-blade_b-propeller_TolB-like"/>
</dbReference>
<evidence type="ECO:0000256" key="2">
    <source>
        <dbReference type="SAM" id="MobiDB-lite"/>
    </source>
</evidence>
<evidence type="ECO:0000313" key="6">
    <source>
        <dbReference type="Proteomes" id="UP000683360"/>
    </source>
</evidence>
<feature type="region of interest" description="Disordered" evidence="2">
    <location>
        <begin position="82"/>
        <end position="107"/>
    </location>
</feature>
<gene>
    <name evidence="5" type="ORF">MEDL_44484</name>
</gene>
<reference evidence="5" key="1">
    <citation type="submission" date="2021-03" db="EMBL/GenBank/DDBJ databases">
        <authorList>
            <person name="Bekaert M."/>
        </authorList>
    </citation>
    <scope>NUCLEOTIDE SEQUENCE</scope>
</reference>
<protein>
    <recommendedName>
        <fullName evidence="4">B box-type domain-containing protein</fullName>
    </recommendedName>
</protein>
<keyword evidence="3" id="KW-0732">Signal</keyword>
<keyword evidence="1" id="KW-0862">Zinc</keyword>
<dbReference type="Proteomes" id="UP000683360">
    <property type="component" value="Unassembled WGS sequence"/>
</dbReference>
<proteinExistence type="predicted"/>
<sequence>MYIRHAIFLVHFAVLSGAIHIKKEKEVAETINELDNLYGRQLREISQHRRLKDKDEGYISNGNAFRGNRKLTDNFRTLDQKSSLEKRKKVDNPKGNGKKGLEEGYKFDKPTDLDPDSDLAFLLDGMSIDDHGKVYQEPCYVPEKGFTDFPTNYFVPVEKTPKVCQECLKLPVYQNCFLCSTFLCKKCNRMHSHTKHVTERTRCDDSDDEDTVSLPPHLQWRLMHQSIKTEFLCKQISMFVGEFLPVEEIRKTVRSMAFSRNGGVFVILDDNEFLLKYDKHGKVMDRILLPAKALTVLEIKNGRILLGHIGAKVVGCYSPPNFQVFARTQNFHPIGLAELQNGNIAVSGPTHLCNAKCKDGDCELSKNSPGVLHIYSTQGKLLQEIYKDAMEYIFKCPTQMASSSKAETIAVCDTKLNKVIVLDYDGKVRGLYKGWKKCHSLYLLTENHSFLSLYAHRQTEIL</sequence>
<dbReference type="EMBL" id="CAJPWZ010002152">
    <property type="protein sequence ID" value="CAG2231709.1"/>
    <property type="molecule type" value="Genomic_DNA"/>
</dbReference>
<evidence type="ECO:0000313" key="5">
    <source>
        <dbReference type="EMBL" id="CAG2231709.1"/>
    </source>
</evidence>
<dbReference type="AlphaFoldDB" id="A0A8S3TDH2"/>
<feature type="domain" description="B box-type" evidence="4">
    <location>
        <begin position="159"/>
        <end position="196"/>
    </location>
</feature>
<feature type="compositionally biased region" description="Basic and acidic residues" evidence="2">
    <location>
        <begin position="82"/>
        <end position="92"/>
    </location>
</feature>
<name>A0A8S3TDH2_MYTED</name>
<comment type="caution">
    <text evidence="5">The sequence shown here is derived from an EMBL/GenBank/DDBJ whole genome shotgun (WGS) entry which is preliminary data.</text>
</comment>
<evidence type="ECO:0000256" key="1">
    <source>
        <dbReference type="PROSITE-ProRule" id="PRU00024"/>
    </source>
</evidence>
<evidence type="ECO:0000259" key="4">
    <source>
        <dbReference type="PROSITE" id="PS50119"/>
    </source>
</evidence>
<feature type="chain" id="PRO_5035899517" description="B box-type domain-containing protein" evidence="3">
    <location>
        <begin position="19"/>
        <end position="462"/>
    </location>
</feature>
<dbReference type="SUPFAM" id="SSF63825">
    <property type="entry name" value="YWTD domain"/>
    <property type="match status" value="1"/>
</dbReference>
<accession>A0A8S3TDH2</accession>
<organism evidence="5 6">
    <name type="scientific">Mytilus edulis</name>
    <name type="common">Blue mussel</name>
    <dbReference type="NCBI Taxonomy" id="6550"/>
    <lineage>
        <taxon>Eukaryota</taxon>
        <taxon>Metazoa</taxon>
        <taxon>Spiralia</taxon>
        <taxon>Lophotrochozoa</taxon>
        <taxon>Mollusca</taxon>
        <taxon>Bivalvia</taxon>
        <taxon>Autobranchia</taxon>
        <taxon>Pteriomorphia</taxon>
        <taxon>Mytilida</taxon>
        <taxon>Mytiloidea</taxon>
        <taxon>Mytilidae</taxon>
        <taxon>Mytilinae</taxon>
        <taxon>Mytilus</taxon>
    </lineage>
</organism>
<keyword evidence="6" id="KW-1185">Reference proteome</keyword>
<dbReference type="GO" id="GO:0008270">
    <property type="term" value="F:zinc ion binding"/>
    <property type="evidence" value="ECO:0007669"/>
    <property type="project" value="UniProtKB-KW"/>
</dbReference>
<keyword evidence="1" id="KW-0863">Zinc-finger</keyword>
<dbReference type="InterPro" id="IPR000315">
    <property type="entry name" value="Znf_B-box"/>
</dbReference>
<evidence type="ECO:0000256" key="3">
    <source>
        <dbReference type="SAM" id="SignalP"/>
    </source>
</evidence>